<gene>
    <name evidence="2" type="ORF">APGODIHH_00001</name>
    <name evidence="1" type="ORF">EABBNKNM_00003</name>
</gene>
<accession>A0A7G9Y3X8</accession>
<proteinExistence type="predicted"/>
<name>A0A7G9Y3X8_9EURY</name>
<dbReference type="EMBL" id="MT630759">
    <property type="protein sequence ID" value="QNO42712.1"/>
    <property type="molecule type" value="Genomic_DNA"/>
</dbReference>
<evidence type="ECO:0000313" key="1">
    <source>
        <dbReference type="EMBL" id="QNO41788.1"/>
    </source>
</evidence>
<organism evidence="2">
    <name type="scientific">Candidatus Methanogaster sp. ANME-2c ERB4</name>
    <dbReference type="NCBI Taxonomy" id="2759911"/>
    <lineage>
        <taxon>Archaea</taxon>
        <taxon>Methanobacteriati</taxon>
        <taxon>Methanobacteriota</taxon>
        <taxon>Stenosarchaea group</taxon>
        <taxon>Methanomicrobia</taxon>
        <taxon>Methanosarcinales</taxon>
        <taxon>ANME-2 cluster</taxon>
        <taxon>Candidatus Methanogasteraceae</taxon>
        <taxon>Candidatus Methanogaster</taxon>
    </lineage>
</organism>
<dbReference type="AlphaFoldDB" id="A0A7G9Y3X8"/>
<sequence length="74" mass="8493">MADIELPSMRDIDVWFGIARNNHIPVSSKTIHVLIDHIIMIADQIRAVNILIHDGLSQQLICRMVMDFSPFRLP</sequence>
<protein>
    <submittedName>
        <fullName evidence="2">Uncharacterized protein</fullName>
    </submittedName>
</protein>
<evidence type="ECO:0000313" key="2">
    <source>
        <dbReference type="EMBL" id="QNO42712.1"/>
    </source>
</evidence>
<dbReference type="EMBL" id="MT630671">
    <property type="protein sequence ID" value="QNO41788.1"/>
    <property type="molecule type" value="Genomic_DNA"/>
</dbReference>
<reference evidence="2" key="1">
    <citation type="submission" date="2020-06" db="EMBL/GenBank/DDBJ databases">
        <title>Unique genomic features of the anaerobic methanotrophic archaea.</title>
        <authorList>
            <person name="Chadwick G.L."/>
            <person name="Skennerton C.T."/>
            <person name="Laso-Perez R."/>
            <person name="Leu A.O."/>
            <person name="Speth D.R."/>
            <person name="Yu H."/>
            <person name="Morgan-Lang C."/>
            <person name="Hatzenpichler R."/>
            <person name="Goudeau D."/>
            <person name="Malmstrom R."/>
            <person name="Brazelton W.J."/>
            <person name="Woyke T."/>
            <person name="Hallam S.J."/>
            <person name="Tyson G.W."/>
            <person name="Wegener G."/>
            <person name="Boetius A."/>
            <person name="Orphan V."/>
        </authorList>
    </citation>
    <scope>NUCLEOTIDE SEQUENCE</scope>
</reference>